<organism evidence="2 3">
    <name type="scientific">Luteolibacter arcticus</name>
    <dbReference type="NCBI Taxonomy" id="1581411"/>
    <lineage>
        <taxon>Bacteria</taxon>
        <taxon>Pseudomonadati</taxon>
        <taxon>Verrucomicrobiota</taxon>
        <taxon>Verrucomicrobiia</taxon>
        <taxon>Verrucomicrobiales</taxon>
        <taxon>Verrucomicrobiaceae</taxon>
        <taxon>Luteolibacter</taxon>
    </lineage>
</organism>
<feature type="region of interest" description="Disordered" evidence="1">
    <location>
        <begin position="21"/>
        <end position="73"/>
    </location>
</feature>
<keyword evidence="3" id="KW-1185">Reference proteome</keyword>
<dbReference type="Gene3D" id="1.10.238.10">
    <property type="entry name" value="EF-hand"/>
    <property type="match status" value="1"/>
</dbReference>
<feature type="compositionally biased region" description="Basic and acidic residues" evidence="1">
    <location>
        <begin position="30"/>
        <end position="73"/>
    </location>
</feature>
<evidence type="ECO:0008006" key="4">
    <source>
        <dbReference type="Google" id="ProtNLM"/>
    </source>
</evidence>
<reference evidence="2 3" key="1">
    <citation type="submission" date="2022-10" db="EMBL/GenBank/DDBJ databases">
        <title>Luteolibacter arcticus strain CCTCC AB 2014275, whole genome shotgun sequencing project.</title>
        <authorList>
            <person name="Zhao G."/>
            <person name="Shen L."/>
        </authorList>
    </citation>
    <scope>NUCLEOTIDE SEQUENCE [LARGE SCALE GENOMIC DNA]</scope>
    <source>
        <strain evidence="2 3">CCTCC AB 2014275</strain>
    </source>
</reference>
<evidence type="ECO:0000256" key="1">
    <source>
        <dbReference type="SAM" id="MobiDB-lite"/>
    </source>
</evidence>
<sequence length="107" mass="11997">MKAIPIVLIIASLVVSVDAKPNRAAQRKRDKAEEKREAQERKAREVKRDAIQGYLDKKDKNHDGSLSRDEFLTGEADQKAAGKKFDTYNKNGDRALSKSEIETLLGL</sequence>
<name>A0ABT3GRR8_9BACT</name>
<evidence type="ECO:0000313" key="3">
    <source>
        <dbReference type="Proteomes" id="UP001320876"/>
    </source>
</evidence>
<dbReference type="RefSeq" id="WP_264490334.1">
    <property type="nucleotide sequence ID" value="NZ_JAPDDT010000023.1"/>
</dbReference>
<proteinExistence type="predicted"/>
<comment type="caution">
    <text evidence="2">The sequence shown here is derived from an EMBL/GenBank/DDBJ whole genome shotgun (WGS) entry which is preliminary data.</text>
</comment>
<accession>A0ABT3GRR8</accession>
<dbReference type="SUPFAM" id="SSF47473">
    <property type="entry name" value="EF-hand"/>
    <property type="match status" value="1"/>
</dbReference>
<dbReference type="Proteomes" id="UP001320876">
    <property type="component" value="Unassembled WGS sequence"/>
</dbReference>
<dbReference type="InterPro" id="IPR018247">
    <property type="entry name" value="EF_Hand_1_Ca_BS"/>
</dbReference>
<evidence type="ECO:0000313" key="2">
    <source>
        <dbReference type="EMBL" id="MCW1926226.1"/>
    </source>
</evidence>
<dbReference type="InterPro" id="IPR011992">
    <property type="entry name" value="EF-hand-dom_pair"/>
</dbReference>
<dbReference type="PROSITE" id="PS00018">
    <property type="entry name" value="EF_HAND_1"/>
    <property type="match status" value="1"/>
</dbReference>
<dbReference type="EMBL" id="JAPDDT010000023">
    <property type="protein sequence ID" value="MCW1926226.1"/>
    <property type="molecule type" value="Genomic_DNA"/>
</dbReference>
<protein>
    <recommendedName>
        <fullName evidence="4">EF-hand domain-containing protein</fullName>
    </recommendedName>
</protein>
<gene>
    <name evidence="2" type="ORF">OKA05_26955</name>
</gene>